<sequence>MPAHAIDALVTEEGGSAMTAAKLEAARTLGLMVVVVDRPPVTPGVPVVESVKVTVAHLDR</sequence>
<keyword evidence="2" id="KW-1185">Reference proteome</keyword>
<evidence type="ECO:0000313" key="2">
    <source>
        <dbReference type="Proteomes" id="UP001332243"/>
    </source>
</evidence>
<name>A0ABU7RUI8_9ACTN</name>
<keyword evidence="1" id="KW-0560">Oxidoreductase</keyword>
<gene>
    <name evidence="1" type="ORF">V1633_16845</name>
</gene>
<proteinExistence type="predicted"/>
<dbReference type="InterPro" id="IPR003723">
    <property type="entry name" value="Precorrin-6x_reduct"/>
</dbReference>
<reference evidence="1 2" key="1">
    <citation type="submission" date="2024-01" db="EMBL/GenBank/DDBJ databases">
        <title>Genome insights into Plantactinospora sonchi sp. nov.</title>
        <authorList>
            <person name="Wang L."/>
        </authorList>
    </citation>
    <scope>NUCLEOTIDE SEQUENCE [LARGE SCALE GENOMIC DNA]</scope>
    <source>
        <strain evidence="1 2">NEAU-QY2</strain>
    </source>
</reference>
<protein>
    <submittedName>
        <fullName evidence="1">Precorrin-6A/cobalt-precorrin-6A reductase</fullName>
        <ecNumber evidence="1">1.3.1.106</ecNumber>
    </submittedName>
</protein>
<accession>A0ABU7RUI8</accession>
<dbReference type="EC" id="1.3.1.106" evidence="1"/>
<dbReference type="PROSITE" id="PS51014">
    <property type="entry name" value="COBK_CBIJ"/>
    <property type="match status" value="1"/>
</dbReference>
<comment type="caution">
    <text evidence="1">The sequence shown here is derived from an EMBL/GenBank/DDBJ whole genome shotgun (WGS) entry which is preliminary data.</text>
</comment>
<dbReference type="Pfam" id="PF02571">
    <property type="entry name" value="CbiJ"/>
    <property type="match status" value="1"/>
</dbReference>
<dbReference type="Proteomes" id="UP001332243">
    <property type="component" value="Unassembled WGS sequence"/>
</dbReference>
<dbReference type="GO" id="GO:0016491">
    <property type="term" value="F:oxidoreductase activity"/>
    <property type="evidence" value="ECO:0007669"/>
    <property type="project" value="UniProtKB-KW"/>
</dbReference>
<evidence type="ECO:0000313" key="1">
    <source>
        <dbReference type="EMBL" id="MEE6260160.1"/>
    </source>
</evidence>
<organism evidence="1 2">
    <name type="scientific">Plantactinospora sonchi</name>
    <dbReference type="NCBI Taxonomy" id="1544735"/>
    <lineage>
        <taxon>Bacteria</taxon>
        <taxon>Bacillati</taxon>
        <taxon>Actinomycetota</taxon>
        <taxon>Actinomycetes</taxon>
        <taxon>Micromonosporales</taxon>
        <taxon>Micromonosporaceae</taxon>
        <taxon>Plantactinospora</taxon>
    </lineage>
</organism>
<dbReference type="EMBL" id="JAZGQK010000013">
    <property type="protein sequence ID" value="MEE6260160.1"/>
    <property type="molecule type" value="Genomic_DNA"/>
</dbReference>